<organism evidence="1 2">
    <name type="scientific">Actinomadura graeca</name>
    <dbReference type="NCBI Taxonomy" id="2750812"/>
    <lineage>
        <taxon>Bacteria</taxon>
        <taxon>Bacillati</taxon>
        <taxon>Actinomycetota</taxon>
        <taxon>Actinomycetes</taxon>
        <taxon>Streptosporangiales</taxon>
        <taxon>Thermomonosporaceae</taxon>
        <taxon>Actinomadura</taxon>
    </lineage>
</organism>
<name>A0ABX8QXD1_9ACTN</name>
<protein>
    <submittedName>
        <fullName evidence="1">Uncharacterized protein</fullName>
    </submittedName>
</protein>
<dbReference type="RefSeq" id="WP_231328664.1">
    <property type="nucleotide sequence ID" value="NZ_CP059572.1"/>
</dbReference>
<gene>
    <name evidence="1" type="ORF">AGRA3207_004078</name>
</gene>
<evidence type="ECO:0000313" key="1">
    <source>
        <dbReference type="EMBL" id="QXJ22991.1"/>
    </source>
</evidence>
<dbReference type="EMBL" id="CP059572">
    <property type="protein sequence ID" value="QXJ22991.1"/>
    <property type="molecule type" value="Genomic_DNA"/>
</dbReference>
<reference evidence="1" key="1">
    <citation type="submission" date="2020-07" db="EMBL/GenBank/DDBJ databases">
        <authorList>
            <person name="Tarantini F.S."/>
            <person name="Hong K.W."/>
            <person name="Chan K.G."/>
        </authorList>
    </citation>
    <scope>NUCLEOTIDE SEQUENCE</scope>
    <source>
        <strain evidence="1">32-07</strain>
    </source>
</reference>
<evidence type="ECO:0000313" key="2">
    <source>
        <dbReference type="Proteomes" id="UP001049518"/>
    </source>
</evidence>
<proteinExistence type="predicted"/>
<accession>A0ABX8QXD1</accession>
<dbReference type="Proteomes" id="UP001049518">
    <property type="component" value="Chromosome"/>
</dbReference>
<keyword evidence="2" id="KW-1185">Reference proteome</keyword>
<sequence length="92" mass="9467">MSTPGSWCSMSVNLAGDAMIRCCTYPERAPILALSGVAVSVSVTSADRMAVSEADVGNARLLLLAARTYLAECERLHALARDDGPPAASAAA</sequence>